<evidence type="ECO:0000256" key="1">
    <source>
        <dbReference type="SAM" id="MobiDB-lite"/>
    </source>
</evidence>
<dbReference type="Proteomes" id="UP000247565">
    <property type="component" value="Unassembled WGS sequence"/>
</dbReference>
<feature type="compositionally biased region" description="Basic residues" evidence="1">
    <location>
        <begin position="27"/>
        <end position="52"/>
    </location>
</feature>
<feature type="compositionally biased region" description="Polar residues" evidence="1">
    <location>
        <begin position="61"/>
        <end position="83"/>
    </location>
</feature>
<feature type="region of interest" description="Disordered" evidence="1">
    <location>
        <begin position="27"/>
        <end position="148"/>
    </location>
</feature>
<dbReference type="EMBL" id="QGLT01000001">
    <property type="protein sequence ID" value="PXZ01497.1"/>
    <property type="molecule type" value="Genomic_DNA"/>
</dbReference>
<evidence type="ECO:0000313" key="4">
    <source>
        <dbReference type="Proteomes" id="UP000247565"/>
    </source>
</evidence>
<dbReference type="RefSeq" id="WP_110438017.1">
    <property type="nucleotide sequence ID" value="NZ_CP046393.1"/>
</dbReference>
<protein>
    <submittedName>
        <fullName evidence="3">Uncharacterized protein</fullName>
    </submittedName>
</protein>
<feature type="signal peptide" evidence="2">
    <location>
        <begin position="1"/>
        <end position="24"/>
    </location>
</feature>
<proteinExistence type="predicted"/>
<gene>
    <name evidence="3" type="ORF">DK869_00340</name>
</gene>
<reference evidence="3 4" key="1">
    <citation type="submission" date="2018-05" db="EMBL/GenBank/DDBJ databases">
        <title>Reference genomes for bee gut microbiota database.</title>
        <authorList>
            <person name="Ellegaard K.M."/>
        </authorList>
    </citation>
    <scope>NUCLEOTIDE SEQUENCE [LARGE SCALE GENOMIC DNA]</scope>
    <source>
        <strain evidence="3 4">ESL0284</strain>
    </source>
</reference>
<sequence length="148" mass="15403">MNSTFKLSLMAAAFAFALPATTMAATHGHRASHVANHKVRHGKSHKSRHHHSAYNQDKDSQNQATRDLNARSLQTAQSVNRDPNTGVLAPQSPAGQQPSTPVLGQPPMQSSPSVNGPINASAPPTMGAPVGPANAQGAVNPNNMPPAN</sequence>
<comment type="caution">
    <text evidence="3">The sequence shown here is derived from an EMBL/GenBank/DDBJ whole genome shotgun (WGS) entry which is preliminary data.</text>
</comment>
<keyword evidence="2" id="KW-0732">Signal</keyword>
<name>A0A318N2Y8_9PROT</name>
<evidence type="ECO:0000256" key="2">
    <source>
        <dbReference type="SAM" id="SignalP"/>
    </source>
</evidence>
<feature type="compositionally biased region" description="Polar residues" evidence="1">
    <location>
        <begin position="93"/>
        <end position="118"/>
    </location>
</feature>
<accession>A0A318N2Y8</accession>
<organism evidence="3 4">
    <name type="scientific">Commensalibacter melissae</name>
    <dbReference type="NCBI Taxonomy" id="2070537"/>
    <lineage>
        <taxon>Bacteria</taxon>
        <taxon>Pseudomonadati</taxon>
        <taxon>Pseudomonadota</taxon>
        <taxon>Alphaproteobacteria</taxon>
        <taxon>Acetobacterales</taxon>
        <taxon>Acetobacteraceae</taxon>
    </lineage>
</organism>
<feature type="chain" id="PRO_5016401323" evidence="2">
    <location>
        <begin position="25"/>
        <end position="148"/>
    </location>
</feature>
<keyword evidence="4" id="KW-1185">Reference proteome</keyword>
<dbReference type="AlphaFoldDB" id="A0A318N2Y8"/>
<evidence type="ECO:0000313" key="3">
    <source>
        <dbReference type="EMBL" id="PXZ01497.1"/>
    </source>
</evidence>